<name>A0A840G9W4_RHOTE</name>
<feature type="compositionally biased region" description="Basic residues" evidence="1">
    <location>
        <begin position="148"/>
        <end position="163"/>
    </location>
</feature>
<keyword evidence="3" id="KW-1185">Reference proteome</keyword>
<sequence>MHPIHDVDVLLLLATALASKRRPAELVEIIAAADFLQGSIPAEAKFSDSLSRLSAHGLIAQADEGLSLTPEAQKLIEARPKKLEPAERLLAVREKLALWKVAAEFAVVEISAPLWQAAIIAHRAAAEGAGKNLLVAKPKPADSDQRRPGQRQRKPFPGHRRRD</sequence>
<dbReference type="AlphaFoldDB" id="A0A840G9W4"/>
<dbReference type="OrthoDB" id="9180225at2"/>
<dbReference type="RefSeq" id="WP_153114742.1">
    <property type="nucleotide sequence ID" value="NZ_JACIGE010000012.1"/>
</dbReference>
<dbReference type="EMBL" id="JACIGE010000012">
    <property type="protein sequence ID" value="MBB4248636.1"/>
    <property type="molecule type" value="Genomic_DNA"/>
</dbReference>
<gene>
    <name evidence="2" type="ORF">GGD90_003035</name>
</gene>
<comment type="caution">
    <text evidence="2">The sequence shown here is derived from an EMBL/GenBank/DDBJ whole genome shotgun (WGS) entry which is preliminary data.</text>
</comment>
<proteinExistence type="predicted"/>
<evidence type="ECO:0000313" key="2">
    <source>
        <dbReference type="EMBL" id="MBB4248636.1"/>
    </source>
</evidence>
<feature type="region of interest" description="Disordered" evidence="1">
    <location>
        <begin position="131"/>
        <end position="163"/>
    </location>
</feature>
<accession>A0A840G9W4</accession>
<reference evidence="2 3" key="1">
    <citation type="submission" date="2020-08" db="EMBL/GenBank/DDBJ databases">
        <title>Genome sequencing of Purple Non-Sulfur Bacteria from various extreme environments.</title>
        <authorList>
            <person name="Mayer M."/>
        </authorList>
    </citation>
    <scope>NUCLEOTIDE SEQUENCE [LARGE SCALE GENOMIC DNA]</scope>
    <source>
        <strain evidence="2 3">2761</strain>
    </source>
</reference>
<evidence type="ECO:0000313" key="3">
    <source>
        <dbReference type="Proteomes" id="UP000587070"/>
    </source>
</evidence>
<dbReference type="Proteomes" id="UP000587070">
    <property type="component" value="Unassembled WGS sequence"/>
</dbReference>
<evidence type="ECO:0000256" key="1">
    <source>
        <dbReference type="SAM" id="MobiDB-lite"/>
    </source>
</evidence>
<protein>
    <submittedName>
        <fullName evidence="2">Uncharacterized protein</fullName>
    </submittedName>
</protein>
<organism evidence="2 3">
    <name type="scientific">Rhodocyclus tenuis</name>
    <name type="common">Rhodospirillum tenue</name>
    <dbReference type="NCBI Taxonomy" id="1066"/>
    <lineage>
        <taxon>Bacteria</taxon>
        <taxon>Pseudomonadati</taxon>
        <taxon>Pseudomonadota</taxon>
        <taxon>Betaproteobacteria</taxon>
        <taxon>Rhodocyclales</taxon>
        <taxon>Rhodocyclaceae</taxon>
        <taxon>Rhodocyclus</taxon>
    </lineage>
</organism>